<dbReference type="Proteomes" id="UP000276133">
    <property type="component" value="Unassembled WGS sequence"/>
</dbReference>
<organism evidence="1 2">
    <name type="scientific">Brachionus plicatilis</name>
    <name type="common">Marine rotifer</name>
    <name type="synonym">Brachionus muelleri</name>
    <dbReference type="NCBI Taxonomy" id="10195"/>
    <lineage>
        <taxon>Eukaryota</taxon>
        <taxon>Metazoa</taxon>
        <taxon>Spiralia</taxon>
        <taxon>Gnathifera</taxon>
        <taxon>Rotifera</taxon>
        <taxon>Eurotatoria</taxon>
        <taxon>Monogononta</taxon>
        <taxon>Pseudotrocha</taxon>
        <taxon>Ploima</taxon>
        <taxon>Brachionidae</taxon>
        <taxon>Brachionus</taxon>
    </lineage>
</organism>
<evidence type="ECO:0000313" key="2">
    <source>
        <dbReference type="Proteomes" id="UP000276133"/>
    </source>
</evidence>
<name>A0A3M7QFU0_BRAPC</name>
<evidence type="ECO:0000313" key="1">
    <source>
        <dbReference type="EMBL" id="RNA10307.1"/>
    </source>
</evidence>
<gene>
    <name evidence="1" type="ORF">BpHYR1_048790</name>
</gene>
<dbReference type="AlphaFoldDB" id="A0A3M7QFU0"/>
<dbReference type="EMBL" id="REGN01006240">
    <property type="protein sequence ID" value="RNA10307.1"/>
    <property type="molecule type" value="Genomic_DNA"/>
</dbReference>
<proteinExistence type="predicted"/>
<accession>A0A3M7QFU0</accession>
<reference evidence="1 2" key="1">
    <citation type="journal article" date="2018" name="Sci. Rep.">
        <title>Genomic signatures of local adaptation to the degree of environmental predictability in rotifers.</title>
        <authorList>
            <person name="Franch-Gras L."/>
            <person name="Hahn C."/>
            <person name="Garcia-Roger E.M."/>
            <person name="Carmona M.J."/>
            <person name="Serra M."/>
            <person name="Gomez A."/>
        </authorList>
    </citation>
    <scope>NUCLEOTIDE SEQUENCE [LARGE SCALE GENOMIC DNA]</scope>
    <source>
        <strain evidence="1">HYR1</strain>
    </source>
</reference>
<protein>
    <submittedName>
        <fullName evidence="1">Uncharacterized protein</fullName>
    </submittedName>
</protein>
<sequence>MVELPSLTTMQLGRGRDAGHGVVDGVVGEAAVEVVVEYIAVEQRRLELALEHGRLVFASGHVLVRIQDAAIIEHALVRLVLELNRVQYDVRVDELGQANLVQQLVQLHQRQADFANQLRLGLGALIQLVPLSHQTEYVEFGRTKRVALDHTGQTVAGQVQQRVLSEKFETIFVDEAETVEAQRAQLIQRGYFVNRAHILHVQNRLQIVGHRFLQIDKTVLMRQTQQVDEQLFFFVFQVHFCLVDVLEEETKGAGLGLFDLDAAAVRFAHAAREEKSAEVLGAGGQHYFVRVELDAVHY</sequence>
<keyword evidence="2" id="KW-1185">Reference proteome</keyword>
<comment type="caution">
    <text evidence="1">The sequence shown here is derived from an EMBL/GenBank/DDBJ whole genome shotgun (WGS) entry which is preliminary data.</text>
</comment>